<evidence type="ECO:0000313" key="3">
    <source>
        <dbReference type="EMBL" id="VEE50291.1"/>
    </source>
</evidence>
<reference evidence="3 4" key="1">
    <citation type="submission" date="2018-12" db="EMBL/GenBank/DDBJ databases">
        <authorList>
            <consortium name="Pathogen Informatics"/>
        </authorList>
    </citation>
    <scope>NUCLEOTIDE SEQUENCE [LARGE SCALE GENOMIC DNA]</scope>
    <source>
        <strain evidence="3 4">NCTC10783</strain>
    </source>
</reference>
<proteinExistence type="predicted"/>
<organism evidence="3 4">
    <name type="scientific">Pseudomonas fluorescens</name>
    <dbReference type="NCBI Taxonomy" id="294"/>
    <lineage>
        <taxon>Bacteria</taxon>
        <taxon>Pseudomonadati</taxon>
        <taxon>Pseudomonadota</taxon>
        <taxon>Gammaproteobacteria</taxon>
        <taxon>Pseudomonadales</taxon>
        <taxon>Pseudomonadaceae</taxon>
        <taxon>Pseudomonas</taxon>
    </lineage>
</organism>
<accession>A0A3S4Q379</accession>
<keyword evidence="2" id="KW-0732">Signal</keyword>
<name>A0A3S4Q379_PSEFL</name>
<dbReference type="AlphaFoldDB" id="A0A3S4Q379"/>
<dbReference type="InterPro" id="IPR012640">
    <property type="entry name" value="Membr_lipoprot_lipid_attach_CS"/>
</dbReference>
<evidence type="ECO:0000256" key="2">
    <source>
        <dbReference type="ARBA" id="ARBA00022729"/>
    </source>
</evidence>
<dbReference type="EMBL" id="LR134300">
    <property type="protein sequence ID" value="VEE50291.1"/>
    <property type="molecule type" value="Genomic_DNA"/>
</dbReference>
<evidence type="ECO:0000256" key="1">
    <source>
        <dbReference type="ARBA" id="ARBA00017922"/>
    </source>
</evidence>
<evidence type="ECO:0000313" key="4">
    <source>
        <dbReference type="Proteomes" id="UP000278078"/>
    </source>
</evidence>
<protein>
    <recommendedName>
        <fullName evidence="1">Type IV secretion system putative lipoprotein virB7</fullName>
    </recommendedName>
</protein>
<dbReference type="Pfam" id="PF08139">
    <property type="entry name" value="LPAM_1"/>
    <property type="match status" value="1"/>
</dbReference>
<dbReference type="PROSITE" id="PS51257">
    <property type="entry name" value="PROKAR_LIPOPROTEIN"/>
    <property type="match status" value="1"/>
</dbReference>
<sequence length="105" mass="11876">MKKYLPLLLIVAALTGCDSKPPITVELGQNEMWGSPQLQITSKKNEVTINSVEVNRGNCKRYVWEDLPHKMTFGEVLKVDSRYCQKVVEVSISTSEGDYDFSFDS</sequence>
<dbReference type="Proteomes" id="UP000278078">
    <property type="component" value="Chromosome"/>
</dbReference>
<gene>
    <name evidence="3" type="ORF">NCTC10783_06256</name>
</gene>